<accession>A0ABW8GHS5</accession>
<evidence type="ECO:0000259" key="1">
    <source>
        <dbReference type="Pfam" id="PF04773"/>
    </source>
</evidence>
<sequence>MPSARFSPEVSKAAAEWLTLSMDATFSTQDAERLQQWRQAAPEHEQAWQHIENISASLHGINARAAYNTLSTLHTPTRRSTLKILGWLSLATGSGILASRTEPWQLHMADYSTGTGEQKEISLPDGTQIVLNTRSAIDINFTAHNRIVTLLTGEVLVTTGHTAHETRPFQLVTIHGNIQPLGTRFNVRLSHDATHTTVLEGNVRITSQTGEQQLIRAGQQASFTAHQALPASTAPAQTDAWRRGLLFANGMRLKDLAQELARYRPGLIYCDEAISDLRISGVFTLNDTTQALNALPNSLPVHIIYRTRYWVRIAEFKGS</sequence>
<dbReference type="RefSeq" id="WP_400878448.1">
    <property type="nucleotide sequence ID" value="NZ_JBIWXY010000001.1"/>
</dbReference>
<dbReference type="Pfam" id="PF16220">
    <property type="entry name" value="DUF4880"/>
    <property type="match status" value="1"/>
</dbReference>
<dbReference type="PANTHER" id="PTHR30273">
    <property type="entry name" value="PERIPLASMIC SIGNAL SENSOR AND SIGMA FACTOR ACTIVATOR FECR-RELATED"/>
    <property type="match status" value="1"/>
</dbReference>
<dbReference type="Gene3D" id="2.60.120.1440">
    <property type="match status" value="1"/>
</dbReference>
<dbReference type="PIRSF" id="PIRSF018266">
    <property type="entry name" value="FecR"/>
    <property type="match status" value="1"/>
</dbReference>
<protein>
    <submittedName>
        <fullName evidence="3">FecR family protein</fullName>
    </submittedName>
</protein>
<dbReference type="PANTHER" id="PTHR30273:SF2">
    <property type="entry name" value="PROTEIN FECR"/>
    <property type="match status" value="1"/>
</dbReference>
<comment type="caution">
    <text evidence="3">The sequence shown here is derived from an EMBL/GenBank/DDBJ whole genome shotgun (WGS) entry which is preliminary data.</text>
</comment>
<gene>
    <name evidence="3" type="ORF">ACIKP9_01665</name>
</gene>
<evidence type="ECO:0000313" key="4">
    <source>
        <dbReference type="Proteomes" id="UP001617669"/>
    </source>
</evidence>
<dbReference type="Proteomes" id="UP001617669">
    <property type="component" value="Unassembled WGS sequence"/>
</dbReference>
<dbReference type="EMBL" id="JBIWXY010000001">
    <property type="protein sequence ID" value="MFJ5444930.1"/>
    <property type="molecule type" value="Genomic_DNA"/>
</dbReference>
<feature type="domain" description="FecR N-terminal" evidence="2">
    <location>
        <begin position="13"/>
        <end position="53"/>
    </location>
</feature>
<reference evidence="3 4" key="1">
    <citation type="submission" date="2024-11" db="EMBL/GenBank/DDBJ databases">
        <authorList>
            <person name="Kaparullina E.N."/>
            <person name="Delegan Y.A."/>
            <person name="Doronina N.V."/>
        </authorList>
    </citation>
    <scope>NUCLEOTIDE SEQUENCE [LARGE SCALE GENOMIC DNA]</scope>
    <source>
        <strain evidence="3 4">7sh_L</strain>
    </source>
</reference>
<keyword evidence="4" id="KW-1185">Reference proteome</keyword>
<organism evidence="3 4">
    <name type="scientific">Methylobacillus methanolivorans</name>
    <dbReference type="NCBI Taxonomy" id="1848927"/>
    <lineage>
        <taxon>Bacteria</taxon>
        <taxon>Pseudomonadati</taxon>
        <taxon>Pseudomonadota</taxon>
        <taxon>Betaproteobacteria</taxon>
        <taxon>Nitrosomonadales</taxon>
        <taxon>Methylophilaceae</taxon>
        <taxon>Methylobacillus</taxon>
    </lineage>
</organism>
<feature type="domain" description="FecR protein" evidence="1">
    <location>
        <begin position="110"/>
        <end position="204"/>
    </location>
</feature>
<name>A0ABW8GHS5_9PROT</name>
<proteinExistence type="predicted"/>
<evidence type="ECO:0000313" key="3">
    <source>
        <dbReference type="EMBL" id="MFJ5444930.1"/>
    </source>
</evidence>
<dbReference type="InterPro" id="IPR006860">
    <property type="entry name" value="FecR"/>
</dbReference>
<dbReference type="InterPro" id="IPR012373">
    <property type="entry name" value="Ferrdict_sens_TM"/>
</dbReference>
<evidence type="ECO:0000259" key="2">
    <source>
        <dbReference type="Pfam" id="PF16220"/>
    </source>
</evidence>
<dbReference type="InterPro" id="IPR032623">
    <property type="entry name" value="FecR_N"/>
</dbReference>
<dbReference type="Pfam" id="PF04773">
    <property type="entry name" value="FecR"/>
    <property type="match status" value="1"/>
</dbReference>